<evidence type="ECO:0000313" key="1">
    <source>
        <dbReference type="EMBL" id="KIO10253.1"/>
    </source>
</evidence>
<dbReference type="EMBL" id="KN831952">
    <property type="protein sequence ID" value="KIO10253.1"/>
    <property type="molecule type" value="Genomic_DNA"/>
</dbReference>
<dbReference type="Proteomes" id="UP000054217">
    <property type="component" value="Unassembled WGS sequence"/>
</dbReference>
<dbReference type="InParanoid" id="A0A0C3JM62"/>
<name>A0A0C3JM62_PISTI</name>
<organism evidence="1 2">
    <name type="scientific">Pisolithus tinctorius Marx 270</name>
    <dbReference type="NCBI Taxonomy" id="870435"/>
    <lineage>
        <taxon>Eukaryota</taxon>
        <taxon>Fungi</taxon>
        <taxon>Dikarya</taxon>
        <taxon>Basidiomycota</taxon>
        <taxon>Agaricomycotina</taxon>
        <taxon>Agaricomycetes</taxon>
        <taxon>Agaricomycetidae</taxon>
        <taxon>Boletales</taxon>
        <taxon>Sclerodermatineae</taxon>
        <taxon>Pisolithaceae</taxon>
        <taxon>Pisolithus</taxon>
    </lineage>
</organism>
<evidence type="ECO:0000313" key="2">
    <source>
        <dbReference type="Proteomes" id="UP000054217"/>
    </source>
</evidence>
<reference evidence="2" key="2">
    <citation type="submission" date="2015-01" db="EMBL/GenBank/DDBJ databases">
        <title>Evolutionary Origins and Diversification of the Mycorrhizal Mutualists.</title>
        <authorList>
            <consortium name="DOE Joint Genome Institute"/>
            <consortium name="Mycorrhizal Genomics Consortium"/>
            <person name="Kohler A."/>
            <person name="Kuo A."/>
            <person name="Nagy L.G."/>
            <person name="Floudas D."/>
            <person name="Copeland A."/>
            <person name="Barry K.W."/>
            <person name="Cichocki N."/>
            <person name="Veneault-Fourrey C."/>
            <person name="LaButti K."/>
            <person name="Lindquist E.A."/>
            <person name="Lipzen A."/>
            <person name="Lundell T."/>
            <person name="Morin E."/>
            <person name="Murat C."/>
            <person name="Riley R."/>
            <person name="Ohm R."/>
            <person name="Sun H."/>
            <person name="Tunlid A."/>
            <person name="Henrissat B."/>
            <person name="Grigoriev I.V."/>
            <person name="Hibbett D.S."/>
            <person name="Martin F."/>
        </authorList>
    </citation>
    <scope>NUCLEOTIDE SEQUENCE [LARGE SCALE GENOMIC DNA]</scope>
    <source>
        <strain evidence="2">Marx 270</strain>
    </source>
</reference>
<dbReference type="AlphaFoldDB" id="A0A0C3JM62"/>
<dbReference type="HOGENOM" id="CLU_3069710_0_0_1"/>
<reference evidence="1 2" key="1">
    <citation type="submission" date="2014-04" db="EMBL/GenBank/DDBJ databases">
        <authorList>
            <consortium name="DOE Joint Genome Institute"/>
            <person name="Kuo A."/>
            <person name="Kohler A."/>
            <person name="Costa M.D."/>
            <person name="Nagy L.G."/>
            <person name="Floudas D."/>
            <person name="Copeland A."/>
            <person name="Barry K.W."/>
            <person name="Cichocki N."/>
            <person name="Veneault-Fourrey C."/>
            <person name="LaButti K."/>
            <person name="Lindquist E.A."/>
            <person name="Lipzen A."/>
            <person name="Lundell T."/>
            <person name="Morin E."/>
            <person name="Murat C."/>
            <person name="Sun H."/>
            <person name="Tunlid A."/>
            <person name="Henrissat B."/>
            <person name="Grigoriev I.V."/>
            <person name="Hibbett D.S."/>
            <person name="Martin F."/>
            <person name="Nordberg H.P."/>
            <person name="Cantor M.N."/>
            <person name="Hua S.X."/>
        </authorList>
    </citation>
    <scope>NUCLEOTIDE SEQUENCE [LARGE SCALE GENOMIC DNA]</scope>
    <source>
        <strain evidence="1 2">Marx 270</strain>
    </source>
</reference>
<gene>
    <name evidence="1" type="ORF">M404DRAFT_995451</name>
</gene>
<sequence length="53" mass="5581">MALHGIVKLSIEATTKTSGVKAMAANTSLGQRRLNLKQNAALTLAISKMLLSN</sequence>
<proteinExistence type="predicted"/>
<accession>A0A0C3JM62</accession>
<keyword evidence="2" id="KW-1185">Reference proteome</keyword>
<protein>
    <submittedName>
        <fullName evidence="1">Uncharacterized protein</fullName>
    </submittedName>
</protein>